<name>A0A0K1S1K1_9CHRO</name>
<dbReference type="InterPro" id="IPR008629">
    <property type="entry name" value="GUN4-like"/>
</dbReference>
<dbReference type="PATRIC" id="fig|1638788.3.peg.2850"/>
<organism evidence="3 4">
    <name type="scientific">Microcystis panniformis FACHB-1757</name>
    <dbReference type="NCBI Taxonomy" id="1638788"/>
    <lineage>
        <taxon>Bacteria</taxon>
        <taxon>Bacillati</taxon>
        <taxon>Cyanobacteriota</taxon>
        <taxon>Cyanophyceae</taxon>
        <taxon>Oscillatoriophycideae</taxon>
        <taxon>Chroococcales</taxon>
        <taxon>Microcystaceae</taxon>
        <taxon>Microcystis</taxon>
    </lineage>
</organism>
<gene>
    <name evidence="3" type="ORF">VL20_2837</name>
</gene>
<dbReference type="AlphaFoldDB" id="A0A0K1S1K1"/>
<dbReference type="InterPro" id="IPR037215">
    <property type="entry name" value="GUN4-like_sf"/>
</dbReference>
<dbReference type="Gene3D" id="1.25.40.620">
    <property type="match status" value="1"/>
</dbReference>
<dbReference type="GO" id="GO:0046906">
    <property type="term" value="F:tetrapyrrole binding"/>
    <property type="evidence" value="ECO:0007669"/>
    <property type="project" value="TreeGrafter"/>
</dbReference>
<keyword evidence="4" id="KW-1185">Reference proteome</keyword>
<evidence type="ECO:0000313" key="3">
    <source>
        <dbReference type="EMBL" id="AKV67883.1"/>
    </source>
</evidence>
<dbReference type="PANTHER" id="PTHR34800:SF1">
    <property type="entry name" value="TETRAPYRROLE-BINDING PROTEIN, CHLOROPLASTIC"/>
    <property type="match status" value="1"/>
</dbReference>
<dbReference type="RefSeq" id="WP_052276599.1">
    <property type="nucleotide sequence ID" value="NZ_CP011339.1"/>
</dbReference>
<proteinExistence type="predicted"/>
<dbReference type="Gene3D" id="1.10.10.1770">
    <property type="entry name" value="Gun4-like"/>
    <property type="match status" value="1"/>
</dbReference>
<feature type="domain" description="CHAT" evidence="2">
    <location>
        <begin position="59"/>
        <end position="328"/>
    </location>
</feature>
<reference evidence="3 4" key="1">
    <citation type="journal article" date="2016" name="Stand. Genomic Sci.">
        <title>Complete genome sequence and genomic characterization of Microcystis panniformis FACHB 1757 by third-generation sequencing.</title>
        <authorList>
            <person name="Zhang J.Y."/>
            <person name="Guan R."/>
            <person name="Zhang H.J."/>
            <person name="Li H."/>
            <person name="Xiao P."/>
            <person name="Yu G.L."/>
            <person name="Du L."/>
            <person name="Cao D.M."/>
            <person name="Zhu B.C."/>
            <person name="Li R.H."/>
            <person name="Lu Z.H."/>
        </authorList>
    </citation>
    <scope>NUCLEOTIDE SEQUENCE [LARGE SCALE GENOMIC DNA]</scope>
    <source>
        <strain evidence="3 4">FACHB-1757</strain>
    </source>
</reference>
<dbReference type="Gene3D" id="3.40.50.300">
    <property type="entry name" value="P-loop containing nucleotide triphosphate hydrolases"/>
    <property type="match status" value="1"/>
</dbReference>
<protein>
    <submittedName>
        <fullName evidence="3">TPR repeat protein</fullName>
    </submittedName>
</protein>
<dbReference type="Pfam" id="PF05419">
    <property type="entry name" value="GUN4"/>
    <property type="match status" value="1"/>
</dbReference>
<dbReference type="PANTHER" id="PTHR34800">
    <property type="entry name" value="TETRAPYRROLE-BINDING PROTEIN, CHLOROPLASTIC"/>
    <property type="match status" value="1"/>
</dbReference>
<dbReference type="SUPFAM" id="SSF52540">
    <property type="entry name" value="P-loop containing nucleoside triphosphate hydrolases"/>
    <property type="match status" value="1"/>
</dbReference>
<dbReference type="Proteomes" id="UP000068167">
    <property type="component" value="Chromosome"/>
</dbReference>
<dbReference type="EMBL" id="CP011339">
    <property type="protein sequence ID" value="AKV67883.1"/>
    <property type="molecule type" value="Genomic_DNA"/>
</dbReference>
<feature type="domain" description="GUN4-like" evidence="1">
    <location>
        <begin position="798"/>
        <end position="915"/>
    </location>
</feature>
<sequence>MRILHIDLQERGSNRVEFRFFWDNPNQTRTYTRCLSEIDNLSKKADTDYYTRLPKDHARTGQGLYRWLDGTERILQSELDSHRGEEIIVLAISTSKRLVHLPWELLHDGQGFLVSKYPAIVPLRWMKTGNERLLTVDNNAQDRALNVVFMASSAKGVTPILDFEAEEGKILKATRGKPLSLTVEESGCIKELGELIVSKDREYFDVIHLSGHATIKDQKPYFITETEYGDRQDTSAEDIARELQFNLPKLLFLSGCRTGYSDGDEILSMAEKLLEKGAKAVLGWGQPVRDNEAADTAAILYEKLSQGFTLSESLAFAYQKLLGNQARDWHCLRLYVRESIPEALVRRGQKKPLPPVSVVDQFVDPETKYLRVATRETFIGRRRDLQDCLQVLKKPFDDSKAIRKAGVFLQGFGGNGKSTLAARLCDRLPDYTKLVWHQQIDQTSLVNTLAKKLDRPQRQILLDSNEDLDYRLKNVFDVFGQLNQPLLLILDDFEWNLECPSASDDYILKAGVAPLLQALVEAIQETNYYHRLIITSRYTFSSPLLEEFYHLESLPSFKYKESDLEKKLRRLEHFSSGKIDKNYIERALNLADGNPRLLEWLNNEVLSSGEIDTKLRSFENESDVTWRDKIVWRLEEKPQLLTDEALEKVVSNCLIYEIPVPLAALEAVCQSVPNYQKKLQQAQDKGLIEVIHNEDRETLYRASHIKHINPHIELPKDASKLSDLAGTAAKALTELWGNKENKNEERWREIFRLAFAETENPERFREQFDKMISVQYHKEADRAYEKELRKQREHLIENQEQIYQKLEEYLKQQDWKKADYETAFIMYQWMIIENYNDFYDLFSQVSLDVINEIDRLWVKYSEGKFGIKRQAKIYRDLGGTEEYNREVWGSFGDCIGWRKGGIWLELENIEYPATADLSDFTFPILIYHHFYQGGGGGIVYGARRISTLASRLESQNI</sequence>
<dbReference type="SUPFAM" id="SSF140869">
    <property type="entry name" value="GUN4-like"/>
    <property type="match status" value="1"/>
</dbReference>
<evidence type="ECO:0000259" key="2">
    <source>
        <dbReference type="Pfam" id="PF12770"/>
    </source>
</evidence>
<accession>A0A0K1S1K1</accession>
<dbReference type="GO" id="GO:0030288">
    <property type="term" value="C:outer membrane-bounded periplasmic space"/>
    <property type="evidence" value="ECO:0007669"/>
    <property type="project" value="TreeGrafter"/>
</dbReference>
<dbReference type="InterPro" id="IPR027417">
    <property type="entry name" value="P-loop_NTPase"/>
</dbReference>
<evidence type="ECO:0000313" key="4">
    <source>
        <dbReference type="Proteomes" id="UP000068167"/>
    </source>
</evidence>
<dbReference type="InterPro" id="IPR024983">
    <property type="entry name" value="CHAT_dom"/>
</dbReference>
<dbReference type="KEGG" id="mpk:VL20_2837"/>
<evidence type="ECO:0000259" key="1">
    <source>
        <dbReference type="Pfam" id="PF05419"/>
    </source>
</evidence>
<dbReference type="CDD" id="cd16383">
    <property type="entry name" value="GUN4"/>
    <property type="match status" value="1"/>
</dbReference>
<dbReference type="Pfam" id="PF12770">
    <property type="entry name" value="CHAT"/>
    <property type="match status" value="1"/>
</dbReference>